<keyword evidence="1" id="KW-0472">Membrane</keyword>
<keyword evidence="3" id="KW-1185">Reference proteome</keyword>
<keyword evidence="1" id="KW-0812">Transmembrane</keyword>
<feature type="transmembrane region" description="Helical" evidence="1">
    <location>
        <begin position="21"/>
        <end position="44"/>
    </location>
</feature>
<accession>A0A0S2K2L6</accession>
<protein>
    <submittedName>
        <fullName evidence="2">Uncharacterized protein</fullName>
    </submittedName>
</protein>
<keyword evidence="1" id="KW-1133">Transmembrane helix</keyword>
<dbReference type="STRING" id="161398.PP2015_2015"/>
<evidence type="ECO:0000256" key="1">
    <source>
        <dbReference type="SAM" id="Phobius"/>
    </source>
</evidence>
<dbReference type="EMBL" id="CP013187">
    <property type="protein sequence ID" value="ALO42513.1"/>
    <property type="molecule type" value="Genomic_DNA"/>
</dbReference>
<organism evidence="2 3">
    <name type="scientific">Pseudoalteromonas phenolica</name>
    <dbReference type="NCBI Taxonomy" id="161398"/>
    <lineage>
        <taxon>Bacteria</taxon>
        <taxon>Pseudomonadati</taxon>
        <taxon>Pseudomonadota</taxon>
        <taxon>Gammaproteobacteria</taxon>
        <taxon>Alteromonadales</taxon>
        <taxon>Pseudoalteromonadaceae</taxon>
        <taxon>Pseudoalteromonas</taxon>
    </lineage>
</organism>
<name>A0A0S2K2L6_9GAMM</name>
<feature type="transmembrane region" description="Helical" evidence="1">
    <location>
        <begin position="56"/>
        <end position="77"/>
    </location>
</feature>
<proteinExistence type="predicted"/>
<evidence type="ECO:0000313" key="2">
    <source>
        <dbReference type="EMBL" id="ALO42513.1"/>
    </source>
</evidence>
<dbReference type="Proteomes" id="UP000061457">
    <property type="component" value="Chromosome I"/>
</dbReference>
<evidence type="ECO:0000313" key="3">
    <source>
        <dbReference type="Proteomes" id="UP000061457"/>
    </source>
</evidence>
<dbReference type="AlphaFoldDB" id="A0A0S2K2L6"/>
<sequence>MDNRRLNIKLYGVLTLKFSDFLLVWPAYLAFNIFVLAVVLYFALGPVLELIKGQDVTVSFIQAVCCSTLIYGARGLFAMKIEG</sequence>
<reference evidence="2 3" key="1">
    <citation type="submission" date="2015-11" db="EMBL/GenBank/DDBJ databases">
        <authorList>
            <person name="Zhang Y."/>
            <person name="Guo Z."/>
        </authorList>
    </citation>
    <scope>NUCLEOTIDE SEQUENCE [LARGE SCALE GENOMIC DNA]</scope>
    <source>
        <strain evidence="2 3">KCTC 12086</strain>
    </source>
</reference>
<gene>
    <name evidence="2" type="ORF">PP2015_2015</name>
</gene>
<dbReference type="PATRIC" id="fig|161398.10.peg.2046"/>
<dbReference type="KEGG" id="pphe:PP2015_2015"/>